<dbReference type="InterPro" id="IPR005645">
    <property type="entry name" value="FSH-like_dom"/>
</dbReference>
<dbReference type="Pfam" id="PF14240">
    <property type="entry name" value="YHYH"/>
    <property type="match status" value="1"/>
</dbReference>
<dbReference type="InterPro" id="IPR013761">
    <property type="entry name" value="SAM/pointed_sf"/>
</dbReference>
<evidence type="ECO:0000313" key="4">
    <source>
        <dbReference type="EMBL" id="GMI25012.1"/>
    </source>
</evidence>
<keyword evidence="1" id="KW-0378">Hydrolase</keyword>
<dbReference type="Gene3D" id="2.30.30.100">
    <property type="match status" value="1"/>
</dbReference>
<evidence type="ECO:0000313" key="5">
    <source>
        <dbReference type="Proteomes" id="UP001165060"/>
    </source>
</evidence>
<protein>
    <recommendedName>
        <fullName evidence="3">SAM domain-containing protein</fullName>
    </recommendedName>
</protein>
<name>A0ABQ6MEU6_9STRA</name>
<feature type="domain" description="SAM" evidence="3">
    <location>
        <begin position="795"/>
        <end position="858"/>
    </location>
</feature>
<dbReference type="InterPro" id="IPR025924">
    <property type="entry name" value="YHYH_dom"/>
</dbReference>
<accession>A0ABQ6MEU6</accession>
<proteinExistence type="predicted"/>
<feature type="compositionally biased region" description="Basic and acidic residues" evidence="2">
    <location>
        <begin position="984"/>
        <end position="999"/>
    </location>
</feature>
<gene>
    <name evidence="4" type="ORF">TeGR_g7985</name>
</gene>
<dbReference type="EMBL" id="BRYB01004057">
    <property type="protein sequence ID" value="GMI25012.1"/>
    <property type="molecule type" value="Genomic_DNA"/>
</dbReference>
<feature type="compositionally biased region" description="Low complexity" evidence="2">
    <location>
        <begin position="912"/>
        <end position="926"/>
    </location>
</feature>
<organism evidence="4 5">
    <name type="scientific">Tetraparma gracilis</name>
    <dbReference type="NCBI Taxonomy" id="2962635"/>
    <lineage>
        <taxon>Eukaryota</taxon>
        <taxon>Sar</taxon>
        <taxon>Stramenopiles</taxon>
        <taxon>Ochrophyta</taxon>
        <taxon>Bolidophyceae</taxon>
        <taxon>Parmales</taxon>
        <taxon>Triparmaceae</taxon>
        <taxon>Tetraparma</taxon>
    </lineage>
</organism>
<dbReference type="Gene3D" id="3.40.50.1820">
    <property type="entry name" value="alpha/beta hydrolase"/>
    <property type="match status" value="1"/>
</dbReference>
<feature type="compositionally biased region" description="Gly residues" evidence="2">
    <location>
        <begin position="113"/>
        <end position="130"/>
    </location>
</feature>
<comment type="caution">
    <text evidence="4">The sequence shown here is derived from an EMBL/GenBank/DDBJ whole genome shotgun (WGS) entry which is preliminary data.</text>
</comment>
<feature type="region of interest" description="Disordered" evidence="2">
    <location>
        <begin position="957"/>
        <end position="999"/>
    </location>
</feature>
<dbReference type="InterPro" id="IPR029058">
    <property type="entry name" value="AB_hydrolase_fold"/>
</dbReference>
<dbReference type="InterPro" id="IPR050593">
    <property type="entry name" value="LovG"/>
</dbReference>
<evidence type="ECO:0000256" key="2">
    <source>
        <dbReference type="SAM" id="MobiDB-lite"/>
    </source>
</evidence>
<dbReference type="PANTHER" id="PTHR48070:SF6">
    <property type="entry name" value="ESTERASE OVCA2"/>
    <property type="match status" value="1"/>
</dbReference>
<feature type="region of interest" description="Disordered" evidence="2">
    <location>
        <begin position="104"/>
        <end position="142"/>
    </location>
</feature>
<evidence type="ECO:0000256" key="1">
    <source>
        <dbReference type="ARBA" id="ARBA00022801"/>
    </source>
</evidence>
<keyword evidence="5" id="KW-1185">Reference proteome</keyword>
<dbReference type="Pfam" id="PF00536">
    <property type="entry name" value="SAM_1"/>
    <property type="match status" value="1"/>
</dbReference>
<dbReference type="SUPFAM" id="SSF47769">
    <property type="entry name" value="SAM/Pointed domain"/>
    <property type="match status" value="1"/>
</dbReference>
<dbReference type="SUPFAM" id="SSF53474">
    <property type="entry name" value="alpha/beta-Hydrolases"/>
    <property type="match status" value="1"/>
</dbReference>
<feature type="region of interest" description="Disordered" evidence="2">
    <location>
        <begin position="887"/>
        <end position="926"/>
    </location>
</feature>
<dbReference type="Pfam" id="PF03959">
    <property type="entry name" value="FSH1"/>
    <property type="match status" value="1"/>
</dbReference>
<evidence type="ECO:0000259" key="3">
    <source>
        <dbReference type="PROSITE" id="PS50105"/>
    </source>
</evidence>
<dbReference type="Proteomes" id="UP001165060">
    <property type="component" value="Unassembled WGS sequence"/>
</dbReference>
<sequence length="1078" mass="115587">MNVTLDNAAEITESSGERVELGRLLLKGDTITLIQEARAQKFASFHGQNPHILREQIMRERRVRALAEGGCCPQDEGVYCEYGGDPSTGPCDGGVPPLCPDGQTEAMDPEMCGLGGDMASGGPSSGGPSGSSGVSLGGSDSSTECSADSDTCAADGSTNYVRRDLYWDSGKFSGKIATNQCNDHERVVSGGGTAPGNNPVDCIVQSIPAPDIEAVSAIPLLGRAAMTLSGGVNIYSAFEAGFNDCAIDGMPCACDGASCAAGMDVGSCEAHLHYSCESEVATAMFMDSCGGHADPYHIHTDPICNYRTTESGHSTLVGVALDGYGIYGKFETGDQRPCDLDTCHGHVGPVPTDEEYGVYPSGDVYHYHVSDADTYPYTWTLGCFGSPDEHVTLETCKSLYDGCADGSETSTIYTREYPDGYDVQLWCPCFAPAMEAGCMYAFDNDEGHELICTSEEDCPDPGDEFCGYECVEGSCMMWCEGEGYEPNDDHVDVVKILALHGGGGDGPGFAGEISHLVEDLSGVYEFHFPSAPGGLWTPDPPGGKDEPTTDPYINSAAVGVLDEYMMEHGPFTAIMGYSQGSMMTTFYAATNPETFHFGAMFCGYLPETHLGLMQQIEEVSPIDLDALVFSGVYDTIISNDMTDAQAAVLTSEWRHPYEVRSSTAGHNVPGRDDETYDQVLNWFLERAGVDPEGWQGGGEEGTDICGCPKGYECDQDAYHKHERGAALAAFNKAHTEHASRRRLFGLDAPPSLRRGSSAALMPLNHSGATHHHHGTQMSAALFSSTEGLPEAVCDWTADDVGDWLESIGLGDYSDVFVHERIRGVTLAELEKEDIIELGITKLGDRKFLMKAIMHVLHVDEAHHSDNHHAQTLPQKRTLQRRATVSAGLDLHPSLQTDNLPRPGIPRSDGARRASAAGSMQAGPRFQPTLAAAPPLLQHQLVEEQLDAEQQVPLVVKQKPASGAPPQLKRRMSGPPLIVPVQDAPKGDEAAKKQKREDESIRRRLEEVEAARQGVPGEIALTEVQRKSPPAPIEVPPLTPMVAPAAAPAVPPTALPVETDRILEMVANNDVIKPKHVSK</sequence>
<feature type="compositionally biased region" description="Low complexity" evidence="2">
    <location>
        <begin position="131"/>
        <end position="142"/>
    </location>
</feature>
<dbReference type="PROSITE" id="PS50105">
    <property type="entry name" value="SAM_DOMAIN"/>
    <property type="match status" value="1"/>
</dbReference>
<reference evidence="4 5" key="1">
    <citation type="journal article" date="2023" name="Commun. Biol.">
        <title>Genome analysis of Parmales, the sister group of diatoms, reveals the evolutionary specialization of diatoms from phago-mixotrophs to photoautotrophs.</title>
        <authorList>
            <person name="Ban H."/>
            <person name="Sato S."/>
            <person name="Yoshikawa S."/>
            <person name="Yamada K."/>
            <person name="Nakamura Y."/>
            <person name="Ichinomiya M."/>
            <person name="Sato N."/>
            <person name="Blanc-Mathieu R."/>
            <person name="Endo H."/>
            <person name="Kuwata A."/>
            <person name="Ogata H."/>
        </authorList>
    </citation>
    <scope>NUCLEOTIDE SEQUENCE [LARGE SCALE GENOMIC DNA]</scope>
</reference>
<dbReference type="PANTHER" id="PTHR48070">
    <property type="entry name" value="ESTERASE OVCA2"/>
    <property type="match status" value="1"/>
</dbReference>
<dbReference type="Gene3D" id="1.10.150.50">
    <property type="entry name" value="Transcription Factor, Ets-1"/>
    <property type="match status" value="1"/>
</dbReference>
<dbReference type="SMART" id="SM00454">
    <property type="entry name" value="SAM"/>
    <property type="match status" value="1"/>
</dbReference>
<dbReference type="InterPro" id="IPR001660">
    <property type="entry name" value="SAM"/>
</dbReference>